<comment type="caution">
    <text evidence="3">The sequence shown here is derived from an EMBL/GenBank/DDBJ whole genome shotgun (WGS) entry which is preliminary data.</text>
</comment>
<evidence type="ECO:0000313" key="4">
    <source>
        <dbReference type="Proteomes" id="UP000801492"/>
    </source>
</evidence>
<dbReference type="GO" id="GO:0003697">
    <property type="term" value="F:single-stranded DNA binding"/>
    <property type="evidence" value="ECO:0007669"/>
    <property type="project" value="InterPro"/>
</dbReference>
<dbReference type="PANTHER" id="PTHR10302">
    <property type="entry name" value="SINGLE-STRANDED DNA-BINDING PROTEIN"/>
    <property type="match status" value="1"/>
</dbReference>
<sequence>MFSRYVMYQTCLKTLQTKLLTNTIRGMASSTSHHQEPQRIEKSINSVQLLGRVGADPQRKGSEQHPVVIFSLATHNNYRYDSGEFLQRTDWHRVICFKPGLRDTIMTYLKKGQRIYVTGRITYGETKGDDGSTKTTTSITAEDVIFLNTTHSG</sequence>
<dbReference type="PROSITE" id="PS50935">
    <property type="entry name" value="SSB"/>
    <property type="match status" value="1"/>
</dbReference>
<accession>A0A8K0CI98</accession>
<dbReference type="SUPFAM" id="SSF50249">
    <property type="entry name" value="Nucleic acid-binding proteins"/>
    <property type="match status" value="1"/>
</dbReference>
<dbReference type="InterPro" id="IPR012340">
    <property type="entry name" value="NA-bd_OB-fold"/>
</dbReference>
<evidence type="ECO:0000256" key="2">
    <source>
        <dbReference type="PROSITE-ProRule" id="PRU00252"/>
    </source>
</evidence>
<keyword evidence="4" id="KW-1185">Reference proteome</keyword>
<dbReference type="FunFam" id="2.40.50.140:FF:000269">
    <property type="entry name" value="Single-stranded DNA-binding protein"/>
    <property type="match status" value="1"/>
</dbReference>
<dbReference type="Gene3D" id="2.40.50.140">
    <property type="entry name" value="Nucleic acid-binding proteins"/>
    <property type="match status" value="1"/>
</dbReference>
<dbReference type="InterPro" id="IPR000424">
    <property type="entry name" value="Primosome_PriB/ssb"/>
</dbReference>
<protein>
    <recommendedName>
        <fullName evidence="5">Single-stranded DNA-binding protein, mitochondrial</fullName>
    </recommendedName>
</protein>
<dbReference type="PANTHER" id="PTHR10302:SF0">
    <property type="entry name" value="SINGLE-STRANDED DNA-BINDING PROTEIN, MITOCHONDRIAL"/>
    <property type="match status" value="1"/>
</dbReference>
<gene>
    <name evidence="3" type="ORF">ILUMI_21699</name>
</gene>
<name>A0A8K0CI98_IGNLU</name>
<evidence type="ECO:0000256" key="1">
    <source>
        <dbReference type="ARBA" id="ARBA00023125"/>
    </source>
</evidence>
<evidence type="ECO:0008006" key="5">
    <source>
        <dbReference type="Google" id="ProtNLM"/>
    </source>
</evidence>
<dbReference type="Pfam" id="PF00436">
    <property type="entry name" value="SSB"/>
    <property type="match status" value="1"/>
</dbReference>
<reference evidence="3" key="1">
    <citation type="submission" date="2019-08" db="EMBL/GenBank/DDBJ databases">
        <title>The genome of the North American firefly Photinus pyralis.</title>
        <authorList>
            <consortium name="Photinus pyralis genome working group"/>
            <person name="Fallon T.R."/>
            <person name="Sander Lower S.E."/>
            <person name="Weng J.-K."/>
        </authorList>
    </citation>
    <scope>NUCLEOTIDE SEQUENCE</scope>
    <source>
        <strain evidence="3">TRF0915ILg1</strain>
        <tissue evidence="3">Whole body</tissue>
    </source>
</reference>
<dbReference type="GO" id="GO:0006264">
    <property type="term" value="P:mitochondrial DNA replication"/>
    <property type="evidence" value="ECO:0007669"/>
    <property type="project" value="TreeGrafter"/>
</dbReference>
<dbReference type="InterPro" id="IPR011344">
    <property type="entry name" value="ssDNA-bd"/>
</dbReference>
<dbReference type="AlphaFoldDB" id="A0A8K0CI98"/>
<dbReference type="CDD" id="cd04496">
    <property type="entry name" value="SSB_OBF"/>
    <property type="match status" value="1"/>
</dbReference>
<dbReference type="EMBL" id="VTPC01090165">
    <property type="protein sequence ID" value="KAF2884482.1"/>
    <property type="molecule type" value="Genomic_DNA"/>
</dbReference>
<dbReference type="GO" id="GO:0042645">
    <property type="term" value="C:mitochondrial nucleoid"/>
    <property type="evidence" value="ECO:0007669"/>
    <property type="project" value="TreeGrafter"/>
</dbReference>
<proteinExistence type="inferred from homology"/>
<dbReference type="Proteomes" id="UP000801492">
    <property type="component" value="Unassembled WGS sequence"/>
</dbReference>
<dbReference type="NCBIfam" id="TIGR00621">
    <property type="entry name" value="ssb"/>
    <property type="match status" value="1"/>
</dbReference>
<dbReference type="OrthoDB" id="1078367at2759"/>
<dbReference type="HAMAP" id="MF_00984">
    <property type="entry name" value="SSB"/>
    <property type="match status" value="1"/>
</dbReference>
<organism evidence="3 4">
    <name type="scientific">Ignelater luminosus</name>
    <name type="common">Cucubano</name>
    <name type="synonym">Pyrophorus luminosus</name>
    <dbReference type="NCBI Taxonomy" id="2038154"/>
    <lineage>
        <taxon>Eukaryota</taxon>
        <taxon>Metazoa</taxon>
        <taxon>Ecdysozoa</taxon>
        <taxon>Arthropoda</taxon>
        <taxon>Hexapoda</taxon>
        <taxon>Insecta</taxon>
        <taxon>Pterygota</taxon>
        <taxon>Neoptera</taxon>
        <taxon>Endopterygota</taxon>
        <taxon>Coleoptera</taxon>
        <taxon>Polyphaga</taxon>
        <taxon>Elateriformia</taxon>
        <taxon>Elateroidea</taxon>
        <taxon>Elateridae</taxon>
        <taxon>Agrypninae</taxon>
        <taxon>Pyrophorini</taxon>
        <taxon>Ignelater</taxon>
    </lineage>
</organism>
<keyword evidence="1 2" id="KW-0238">DNA-binding</keyword>
<evidence type="ECO:0000313" key="3">
    <source>
        <dbReference type="EMBL" id="KAF2884482.1"/>
    </source>
</evidence>